<keyword evidence="6 9" id="KW-0472">Membrane</keyword>
<feature type="domain" description="Cadherin" evidence="10">
    <location>
        <begin position="7"/>
        <end position="110"/>
    </location>
</feature>
<evidence type="ECO:0000256" key="8">
    <source>
        <dbReference type="SAM" id="MobiDB-lite"/>
    </source>
</evidence>
<dbReference type="Pfam" id="PF00028">
    <property type="entry name" value="Cadherin"/>
    <property type="match status" value="2"/>
</dbReference>
<feature type="domain" description="Cadherin" evidence="10">
    <location>
        <begin position="111"/>
        <end position="219"/>
    </location>
</feature>
<keyword evidence="12" id="KW-1185">Reference proteome</keyword>
<evidence type="ECO:0000256" key="5">
    <source>
        <dbReference type="ARBA" id="ARBA00022989"/>
    </source>
</evidence>
<evidence type="ECO:0000256" key="7">
    <source>
        <dbReference type="PROSITE-ProRule" id="PRU00043"/>
    </source>
</evidence>
<feature type="compositionally biased region" description="Polar residues" evidence="8">
    <location>
        <begin position="1117"/>
        <end position="1129"/>
    </location>
</feature>
<feature type="compositionally biased region" description="Low complexity" evidence="8">
    <location>
        <begin position="2009"/>
        <end position="2020"/>
    </location>
</feature>
<evidence type="ECO:0000256" key="6">
    <source>
        <dbReference type="ARBA" id="ARBA00023136"/>
    </source>
</evidence>
<feature type="compositionally biased region" description="Polar residues" evidence="8">
    <location>
        <begin position="635"/>
        <end position="645"/>
    </location>
</feature>
<feature type="compositionally biased region" description="Low complexity" evidence="8">
    <location>
        <begin position="1722"/>
        <end position="1733"/>
    </location>
</feature>
<feature type="compositionally biased region" description="Polar residues" evidence="8">
    <location>
        <begin position="2637"/>
        <end position="2648"/>
    </location>
</feature>
<feature type="compositionally biased region" description="Polar residues" evidence="8">
    <location>
        <begin position="750"/>
        <end position="766"/>
    </location>
</feature>
<feature type="compositionally biased region" description="Polar residues" evidence="8">
    <location>
        <begin position="1246"/>
        <end position="1267"/>
    </location>
</feature>
<dbReference type="InterPro" id="IPR015919">
    <property type="entry name" value="Cadherin-like_sf"/>
</dbReference>
<feature type="region of interest" description="Disordered" evidence="8">
    <location>
        <begin position="869"/>
        <end position="905"/>
    </location>
</feature>
<feature type="region of interest" description="Disordered" evidence="8">
    <location>
        <begin position="2237"/>
        <end position="2278"/>
    </location>
</feature>
<dbReference type="PRINTS" id="PR00205">
    <property type="entry name" value="CADHERIN"/>
</dbReference>
<comment type="caution">
    <text evidence="11">The sequence shown here is derived from an EMBL/GenBank/DDBJ whole genome shotgun (WGS) entry which is preliminary data.</text>
</comment>
<protein>
    <recommendedName>
        <fullName evidence="10">Cadherin domain-containing protein</fullName>
    </recommendedName>
</protein>
<feature type="compositionally biased region" description="Low complexity" evidence="8">
    <location>
        <begin position="889"/>
        <end position="904"/>
    </location>
</feature>
<feature type="compositionally biased region" description="Polar residues" evidence="8">
    <location>
        <begin position="1056"/>
        <end position="1066"/>
    </location>
</feature>
<evidence type="ECO:0000256" key="1">
    <source>
        <dbReference type="ARBA" id="ARBA00004370"/>
    </source>
</evidence>
<feature type="compositionally biased region" description="Polar residues" evidence="8">
    <location>
        <begin position="2617"/>
        <end position="2626"/>
    </location>
</feature>
<evidence type="ECO:0000259" key="10">
    <source>
        <dbReference type="PROSITE" id="PS50268"/>
    </source>
</evidence>
<evidence type="ECO:0000313" key="12">
    <source>
        <dbReference type="Proteomes" id="UP001159427"/>
    </source>
</evidence>
<feature type="compositionally biased region" description="Polar residues" evidence="8">
    <location>
        <begin position="1766"/>
        <end position="1781"/>
    </location>
</feature>
<feature type="compositionally biased region" description="Low complexity" evidence="8">
    <location>
        <begin position="1309"/>
        <end position="1330"/>
    </location>
</feature>
<dbReference type="SUPFAM" id="SSF49313">
    <property type="entry name" value="Cadherin-like"/>
    <property type="match status" value="2"/>
</dbReference>
<feature type="region of interest" description="Disordered" evidence="8">
    <location>
        <begin position="1838"/>
        <end position="1879"/>
    </location>
</feature>
<feature type="region of interest" description="Disordered" evidence="8">
    <location>
        <begin position="727"/>
        <end position="774"/>
    </location>
</feature>
<feature type="region of interest" description="Disordered" evidence="8">
    <location>
        <begin position="1224"/>
        <end position="1267"/>
    </location>
</feature>
<feature type="compositionally biased region" description="Basic and acidic residues" evidence="8">
    <location>
        <begin position="2585"/>
        <end position="2594"/>
    </location>
</feature>
<feature type="region of interest" description="Disordered" evidence="8">
    <location>
        <begin position="2584"/>
        <end position="2648"/>
    </location>
</feature>
<dbReference type="InterPro" id="IPR020894">
    <property type="entry name" value="Cadherin_CS"/>
</dbReference>
<keyword evidence="4 7" id="KW-0106">Calcium</keyword>
<dbReference type="PROSITE" id="PS00232">
    <property type="entry name" value="CADHERIN_1"/>
    <property type="match status" value="1"/>
</dbReference>
<feature type="region of interest" description="Disordered" evidence="8">
    <location>
        <begin position="1991"/>
        <end position="2020"/>
    </location>
</feature>
<evidence type="ECO:0000313" key="11">
    <source>
        <dbReference type="EMBL" id="CAH3036682.1"/>
    </source>
</evidence>
<feature type="region of interest" description="Disordered" evidence="8">
    <location>
        <begin position="1764"/>
        <end position="1787"/>
    </location>
</feature>
<evidence type="ECO:0000256" key="3">
    <source>
        <dbReference type="ARBA" id="ARBA00022737"/>
    </source>
</evidence>
<feature type="region of interest" description="Disordered" evidence="8">
    <location>
        <begin position="1713"/>
        <end position="1744"/>
    </location>
</feature>
<comment type="subcellular location">
    <subcellularLocation>
        <location evidence="1">Membrane</location>
    </subcellularLocation>
</comment>
<dbReference type="Proteomes" id="UP001159427">
    <property type="component" value="Unassembled WGS sequence"/>
</dbReference>
<feature type="compositionally biased region" description="Low complexity" evidence="8">
    <location>
        <begin position="571"/>
        <end position="592"/>
    </location>
</feature>
<name>A0ABN8MV91_9CNID</name>
<dbReference type="PANTHER" id="PTHR24026:SF126">
    <property type="entry name" value="PROTOCADHERIN FAT 4"/>
    <property type="match status" value="1"/>
</dbReference>
<dbReference type="CDD" id="cd11304">
    <property type="entry name" value="Cadherin_repeat"/>
    <property type="match status" value="2"/>
</dbReference>
<proteinExistence type="predicted"/>
<dbReference type="InterPro" id="IPR002126">
    <property type="entry name" value="Cadherin-like_dom"/>
</dbReference>
<reference evidence="11 12" key="1">
    <citation type="submission" date="2022-05" db="EMBL/GenBank/DDBJ databases">
        <authorList>
            <consortium name="Genoscope - CEA"/>
            <person name="William W."/>
        </authorList>
    </citation>
    <scope>NUCLEOTIDE SEQUENCE [LARGE SCALE GENOMIC DNA]</scope>
</reference>
<feature type="region of interest" description="Disordered" evidence="8">
    <location>
        <begin position="2198"/>
        <end position="2217"/>
    </location>
</feature>
<dbReference type="Gene3D" id="2.60.40.60">
    <property type="entry name" value="Cadherins"/>
    <property type="match status" value="2"/>
</dbReference>
<feature type="region of interest" description="Disordered" evidence="8">
    <location>
        <begin position="1032"/>
        <end position="1066"/>
    </location>
</feature>
<feature type="compositionally biased region" description="Low complexity" evidence="8">
    <location>
        <begin position="1911"/>
        <end position="1924"/>
    </location>
</feature>
<dbReference type="EMBL" id="CALNXI010000702">
    <property type="protein sequence ID" value="CAH3036682.1"/>
    <property type="molecule type" value="Genomic_DNA"/>
</dbReference>
<dbReference type="PANTHER" id="PTHR24026">
    <property type="entry name" value="FAT ATYPICAL CADHERIN-RELATED"/>
    <property type="match status" value="1"/>
</dbReference>
<evidence type="ECO:0000256" key="9">
    <source>
        <dbReference type="SAM" id="Phobius"/>
    </source>
</evidence>
<feature type="region of interest" description="Disordered" evidence="8">
    <location>
        <begin position="618"/>
        <end position="646"/>
    </location>
</feature>
<sequence length="2648" mass="288281">MPPTFEHPHGYTFSVKEEEGGGLSVGFVKALYFDLRMNGKISYSFTEPTIFFQINQTSGEIQTSVSLDRETVNRHMLTVVAADNSSPESLSSQVEVLVLVEDVNDNPPVFVEKEYSLSLSLYTQPGLLLRVNATDADVGQNAEVVYTITDGNANEMFRINSTSGELFLIAPLTVAVGDSIVLHVKADDKLPVNSLQASALVKITFVGVATTASQEDPVALVSGVSVGGILLVGAIVLLSLYIWKKRRKRDWDRRRKQESLPMICTRQKEPRYDEHFSSMRKTEKRSSSNLYHLKNNSGSCVNLEHIEMEPWIPSPSQIPIHTSGSFSSESEFSMARFKGSQVVVEVSATKPKVQIGLTSLAQKSEIPSSHYEAKISNVSKDISKRESLKEGTHIEFFQSTVVHRSPSAPTLLKQNSQNSVYQQLKAMTPVSEWRSLPGSRLNLEPESVSLASRDSYGRVLPHVESTGMKAEKEQRYSHTCLEHTEMESQPLSLMPQQRSQSLVSLPDKCLVSARVNSAPSSTYRMQLGEMESEPPFPSLKGRPRTRILPNDGYAPVQAELAPSSLKGAQASCSADSQSKSASLSTEELSTSLRTQTAENGEGYSQVNLRTVTFKSLPALQPPDTTFEKSKEQPIKPTTGQTSGVKSSPCIVGEKCLADGVRKTPSSLEDISEGACHKEILSTERTGTPVLVSSSDNSFKSLSNEDVPLHGYKTALVGSSSFQLMSQFSRSRSSDKESNSSLEDNDFSAESLKQVSVGSSSQFQPPTSRFEDDSRSLTGFEISVDQDDTSVVASYPGNVVEGQNPVFPEGNRDLRTVTFKSLQALQPPDTTFENSKEQPIKQMTGQQITEVMPSPCIVEETCLADGVRKTPSSILEKGRKSSECGEDLGESSSSSSKDGSDSLSSVEHRLLTEKAKASPQSLTGSLAQAGLTSLSILLSSEKQVSELSQPSIESRLSPAGVKSATSSLTEAQLNVYDEGTVAETFIIPSESSELIGGRFEDKELVSRSTSISLSSKVMSGGVQSDTLSRAESLKKAPVGTSSQFRPSTSHLQDETRSPSCSEGSMDQNDVSVAASYQKELVESQNLVFPEVGRGLTVTTSKSLKEIQPLDTTFEHSSEQPIKQTTSQQMKLESKSPSSSKEESSESLYLFEDRLLLEGATSVPNLRKGYQKGSSIELRSNSAPLLTAEISQSLSSQVEPVGARTGGEQCFSHAGRELGSESLATFSKKRTDSSPLLEDRLPPERVKSTPTLSERSQETSTLNSPSNSASLLTEEFSQSLCSQIWPAKVIAERGQSYSHGSLGQDGFESESLSQLTMQRSQSSSSSLHDQCSQAAPSSLRKLGISVSDDSALESSPCLAEKQPQNLLPHPEPAASILDKKREFSECKEDVGESSPLWSKERSDRLSLLEHRLLPEKAEASPQSLLGSLAQAGVTSLSILAPFLTKVPSNRLLLPSQTARKPAEGEQKDSQGSLKLGAVETESPSSGKQVFGSSLSSHDGRLSSVIAKSKPSSLTDVEVKIDDGGKITETMTLPSDFVEQISGKFESEKHISRPFGKSASSDVKTPAGNVDLGSLQSDAQSKYSIQASVGTLPQRTLATSHLEGESRSAQDSLGRVILSEMEYKSFDTSHPKHVLESQKQVFSQVSLDPRTVTPISLPALKFPNKSSSETEIKQSVGKRIVQVKSCPCILESYARETPSQMMGVRDDQNYEELPARDNSVTAVNSPSLDDSFTSSSNEDVPISSYKTALSGPSSFQIPHQFFHIETSDQESTSSFEDNKSSSASEGDLRDNESCTILKTHENIHVETFPGVLKSAERLIYLKTVDSHQTVMRPAFTVEQTEDLSKLPLAETPRPSLSTPQRDDSERPPPRSSAEDSSSNEDVTLSSYTTVLLGSTSVRVPSQFFQIESSDKESSSSLENNEFSSSGEDNLRDNESYPMLETLEKLHVESSHEVLKVAGRLDHHKTLDSYQTHVLPTLTGEQTEDLSRLTVADSARPSFSVPRKNDPEKALFSSSSDYSFTSSASEDVPISSYRTALSDPLWFQIPSKFFQIESSDKESSCSFEDNEFLSAREGNLSDNDKESRSYLEGTAFSPADEDDSPHKESFPKRYIQENVQNEMVIPVMKTDDRPLLPVAIMDASAVEEPGLASPKESQFAAGSSSHSFLDIDFLQQSKEADFNYSISTELYGVEKRDRTLTEVPSSVLSSDLSPRTVSKVPPQRSRISEVGRKFKKIFKIGNSKNRHKELQKLEPEGDSSDFDGKTEEPPTSGHWGIGHPTSHSSVSTLRDNCPFLAVAVETTESSILHSKGIAPSGQDSISSDVASSSANLYASAIETERPATVQSSIPRDRGILTTDDAAITQRVNEMISTIVKNARAALECKIKDEISEPPCSLSDAVTTQRINEMINTIVNNARAASKCKLKDAEMSLCEQSMKSSSKSSLLATEPFLSPNAKDSLSIITEISQGNRECTLQDISRRPSSETSFSAFLAENRETAGQEPPCSLLDTATTQRINAMIKTIVCHARGALQYQLKENSSLDQPMKSNCESLLLAIESSASPIIKESASCAVESLPGNLECLLQLEEIPSWTDHPDTWKESEVEISPAPPENINVEEDTEKLQGAGSSVASRNRASSEESHDDLTNNSNMFRAQED</sequence>
<feature type="transmembrane region" description="Helical" evidence="9">
    <location>
        <begin position="218"/>
        <end position="243"/>
    </location>
</feature>
<feature type="compositionally biased region" description="Basic and acidic residues" evidence="8">
    <location>
        <begin position="2627"/>
        <end position="2636"/>
    </location>
</feature>
<evidence type="ECO:0000256" key="4">
    <source>
        <dbReference type="ARBA" id="ARBA00022837"/>
    </source>
</evidence>
<feature type="region of interest" description="Disordered" evidence="8">
    <location>
        <begin position="1904"/>
        <end position="1930"/>
    </location>
</feature>
<evidence type="ECO:0000256" key="2">
    <source>
        <dbReference type="ARBA" id="ARBA00022692"/>
    </source>
</evidence>
<keyword evidence="5 9" id="KW-1133">Transmembrane helix</keyword>
<feature type="region of interest" description="Disordered" evidence="8">
    <location>
        <begin position="1295"/>
        <end position="1330"/>
    </location>
</feature>
<feature type="region of interest" description="Disordered" evidence="8">
    <location>
        <begin position="1453"/>
        <end position="1495"/>
    </location>
</feature>
<accession>A0ABN8MV91</accession>
<dbReference type="SMART" id="SM00112">
    <property type="entry name" value="CA"/>
    <property type="match status" value="2"/>
</dbReference>
<keyword evidence="2 9" id="KW-0812">Transmembrane</keyword>
<feature type="region of interest" description="Disordered" evidence="8">
    <location>
        <begin position="1108"/>
        <end position="1143"/>
    </location>
</feature>
<feature type="region of interest" description="Disordered" evidence="8">
    <location>
        <begin position="1547"/>
        <end position="1573"/>
    </location>
</feature>
<feature type="compositionally biased region" description="Polar residues" evidence="8">
    <location>
        <begin position="1038"/>
        <end position="1049"/>
    </location>
</feature>
<feature type="region of interest" description="Disordered" evidence="8">
    <location>
        <begin position="571"/>
        <end position="601"/>
    </location>
</feature>
<feature type="compositionally biased region" description="Basic and acidic residues" evidence="8">
    <location>
        <begin position="1227"/>
        <end position="1245"/>
    </location>
</feature>
<dbReference type="PROSITE" id="PS50268">
    <property type="entry name" value="CADHERIN_2"/>
    <property type="match status" value="2"/>
</dbReference>
<keyword evidence="3" id="KW-0677">Repeat</keyword>
<gene>
    <name evidence="11" type="ORF">PEVE_00039670</name>
</gene>
<organism evidence="11 12">
    <name type="scientific">Porites evermanni</name>
    <dbReference type="NCBI Taxonomy" id="104178"/>
    <lineage>
        <taxon>Eukaryota</taxon>
        <taxon>Metazoa</taxon>
        <taxon>Cnidaria</taxon>
        <taxon>Anthozoa</taxon>
        <taxon>Hexacorallia</taxon>
        <taxon>Scleractinia</taxon>
        <taxon>Fungiina</taxon>
        <taxon>Poritidae</taxon>
        <taxon>Porites</taxon>
    </lineage>
</organism>